<proteinExistence type="predicted"/>
<gene>
    <name evidence="1" type="ORF">E4A49_00965</name>
</gene>
<dbReference type="EMBL" id="SPKT01000001">
    <property type="protein sequence ID" value="TFI01618.1"/>
    <property type="molecule type" value="Genomic_DNA"/>
</dbReference>
<dbReference type="Proteomes" id="UP000297477">
    <property type="component" value="Unassembled WGS sequence"/>
</dbReference>
<accession>A0ABY2K5R5</accession>
<evidence type="ECO:0000313" key="2">
    <source>
        <dbReference type="Proteomes" id="UP000297477"/>
    </source>
</evidence>
<protein>
    <submittedName>
        <fullName evidence="1">Uncharacterized protein</fullName>
    </submittedName>
</protein>
<dbReference type="RefSeq" id="WP_067192399.1">
    <property type="nucleotide sequence ID" value="NZ_SPKT01000001.1"/>
</dbReference>
<keyword evidence="2" id="KW-1185">Reference proteome</keyword>
<comment type="caution">
    <text evidence="1">The sequence shown here is derived from an EMBL/GenBank/DDBJ whole genome shotgun (WGS) entry which is preliminary data.</text>
</comment>
<name>A0ABY2K5R5_9MICC</name>
<evidence type="ECO:0000313" key="1">
    <source>
        <dbReference type="EMBL" id="TFI01618.1"/>
    </source>
</evidence>
<sequence length="149" mass="15900">MQATAKTTILKSMIHTAYDAGMVRALRAAMDATYEEAREDGDSPEEARETALAAHADTLDNNPGLEALLNGFEGETAESLEAAVRSFRPWHVAAAYAVTSAPGVSRLDVCPVGDKYECTWRNVEGEPDVIVTDGHPQLDPAALLAVMGL</sequence>
<organism evidence="1 2">
    <name type="scientific">Micrococcus lylae</name>
    <dbReference type="NCBI Taxonomy" id="1273"/>
    <lineage>
        <taxon>Bacteria</taxon>
        <taxon>Bacillati</taxon>
        <taxon>Actinomycetota</taxon>
        <taxon>Actinomycetes</taxon>
        <taxon>Micrococcales</taxon>
        <taxon>Micrococcaceae</taxon>
        <taxon>Micrococcus</taxon>
    </lineage>
</organism>
<reference evidence="1 2" key="1">
    <citation type="submission" date="2019-03" db="EMBL/GenBank/DDBJ databases">
        <title>Reclassification of Micrococcus aloeverae and Micrococcus yunnanensis as later heterotypic synonyms of Micrococcus luteus.</title>
        <authorList>
            <person name="Huang C.-H."/>
        </authorList>
    </citation>
    <scope>NUCLEOTIDE SEQUENCE [LARGE SCALE GENOMIC DNA]</scope>
    <source>
        <strain evidence="1 2">BCRC 12151</strain>
    </source>
</reference>